<dbReference type="EMBL" id="BMXS01000007">
    <property type="protein sequence ID" value="GGX90309.1"/>
    <property type="molecule type" value="Genomic_DNA"/>
</dbReference>
<gene>
    <name evidence="1" type="ORF">GCM10007160_17200</name>
</gene>
<evidence type="ECO:0000313" key="1">
    <source>
        <dbReference type="EMBL" id="GGX90309.1"/>
    </source>
</evidence>
<keyword evidence="2" id="KW-1185">Reference proteome</keyword>
<dbReference type="RefSeq" id="WP_189468206.1">
    <property type="nucleotide sequence ID" value="NZ_BMXS01000007.1"/>
</dbReference>
<organism evidence="1 2">
    <name type="scientific">Litchfieldella qijiaojingensis</name>
    <dbReference type="NCBI Taxonomy" id="980347"/>
    <lineage>
        <taxon>Bacteria</taxon>
        <taxon>Pseudomonadati</taxon>
        <taxon>Pseudomonadota</taxon>
        <taxon>Gammaproteobacteria</taxon>
        <taxon>Oceanospirillales</taxon>
        <taxon>Halomonadaceae</taxon>
        <taxon>Litchfieldella</taxon>
    </lineage>
</organism>
<comment type="caution">
    <text evidence="1">The sequence shown here is derived from an EMBL/GenBank/DDBJ whole genome shotgun (WGS) entry which is preliminary data.</text>
</comment>
<evidence type="ECO:0000313" key="2">
    <source>
        <dbReference type="Proteomes" id="UP000653056"/>
    </source>
</evidence>
<proteinExistence type="predicted"/>
<accession>A0ABQ2YQ26</accession>
<evidence type="ECO:0008006" key="3">
    <source>
        <dbReference type="Google" id="ProtNLM"/>
    </source>
</evidence>
<sequence>MYIKRDEQGRIELVSKTMTPDCRESLAADSPELLAFLGRDQDRQLQELRNSDLEFVRVLEDVIELLMDKGIISFTDLPDAAREKLMVRQSLRRRVNSVDLLGESDEEDDGVI</sequence>
<protein>
    <recommendedName>
        <fullName evidence="3">Tryptophan synthase subunit beta like protein</fullName>
    </recommendedName>
</protein>
<reference evidence="2" key="1">
    <citation type="journal article" date="2019" name="Int. J. Syst. Evol. Microbiol.">
        <title>The Global Catalogue of Microorganisms (GCM) 10K type strain sequencing project: providing services to taxonomists for standard genome sequencing and annotation.</title>
        <authorList>
            <consortium name="The Broad Institute Genomics Platform"/>
            <consortium name="The Broad Institute Genome Sequencing Center for Infectious Disease"/>
            <person name="Wu L."/>
            <person name="Ma J."/>
        </authorList>
    </citation>
    <scope>NUCLEOTIDE SEQUENCE [LARGE SCALE GENOMIC DNA]</scope>
    <source>
        <strain evidence="2">KCTC 22228</strain>
    </source>
</reference>
<name>A0ABQ2YQ26_9GAMM</name>
<dbReference type="Proteomes" id="UP000653056">
    <property type="component" value="Unassembled WGS sequence"/>
</dbReference>